<protein>
    <submittedName>
        <fullName evidence="2">Uncharacterized protein</fullName>
    </submittedName>
</protein>
<dbReference type="Proteomes" id="UP001370490">
    <property type="component" value="Unassembled WGS sequence"/>
</dbReference>
<sequence>MDYPRTQPWESPLRPSKQHCYT</sequence>
<keyword evidence="3" id="KW-1185">Reference proteome</keyword>
<dbReference type="EMBL" id="JBAMMX010000021">
    <property type="protein sequence ID" value="KAK6919914.1"/>
    <property type="molecule type" value="Genomic_DNA"/>
</dbReference>
<gene>
    <name evidence="2" type="ORF">RJ641_015818</name>
</gene>
<evidence type="ECO:0000313" key="2">
    <source>
        <dbReference type="EMBL" id="KAK6919914.1"/>
    </source>
</evidence>
<evidence type="ECO:0000313" key="3">
    <source>
        <dbReference type="Proteomes" id="UP001370490"/>
    </source>
</evidence>
<comment type="caution">
    <text evidence="2">The sequence shown here is derived from an EMBL/GenBank/DDBJ whole genome shotgun (WGS) entry which is preliminary data.</text>
</comment>
<evidence type="ECO:0000256" key="1">
    <source>
        <dbReference type="SAM" id="MobiDB-lite"/>
    </source>
</evidence>
<accession>A0AAN8USN8</accession>
<organism evidence="2 3">
    <name type="scientific">Dillenia turbinata</name>
    <dbReference type="NCBI Taxonomy" id="194707"/>
    <lineage>
        <taxon>Eukaryota</taxon>
        <taxon>Viridiplantae</taxon>
        <taxon>Streptophyta</taxon>
        <taxon>Embryophyta</taxon>
        <taxon>Tracheophyta</taxon>
        <taxon>Spermatophyta</taxon>
        <taxon>Magnoliopsida</taxon>
        <taxon>eudicotyledons</taxon>
        <taxon>Gunneridae</taxon>
        <taxon>Pentapetalae</taxon>
        <taxon>Dilleniales</taxon>
        <taxon>Dilleniaceae</taxon>
        <taxon>Dillenia</taxon>
    </lineage>
</organism>
<name>A0AAN8USN8_9MAGN</name>
<feature type="region of interest" description="Disordered" evidence="1">
    <location>
        <begin position="1"/>
        <end position="22"/>
    </location>
</feature>
<proteinExistence type="predicted"/>
<dbReference type="AlphaFoldDB" id="A0AAN8USN8"/>
<reference evidence="2 3" key="1">
    <citation type="submission" date="2023-12" db="EMBL/GenBank/DDBJ databases">
        <title>A high-quality genome assembly for Dillenia turbinata (Dilleniales).</title>
        <authorList>
            <person name="Chanderbali A."/>
        </authorList>
    </citation>
    <scope>NUCLEOTIDE SEQUENCE [LARGE SCALE GENOMIC DNA]</scope>
    <source>
        <strain evidence="2">LSX21</strain>
        <tissue evidence="2">Leaf</tissue>
    </source>
</reference>